<dbReference type="InterPro" id="IPR037523">
    <property type="entry name" value="VOC_core"/>
</dbReference>
<dbReference type="EMBL" id="MRBL01000003">
    <property type="protein sequence ID" value="OMI29730.1"/>
    <property type="molecule type" value="Genomic_DNA"/>
</dbReference>
<dbReference type="PANTHER" id="PTHR21366">
    <property type="entry name" value="GLYOXALASE FAMILY PROTEIN"/>
    <property type="match status" value="1"/>
</dbReference>
<dbReference type="CDD" id="cd07253">
    <property type="entry name" value="GLOD5"/>
    <property type="match status" value="1"/>
</dbReference>
<dbReference type="PROSITE" id="PS51819">
    <property type="entry name" value="VOC"/>
    <property type="match status" value="1"/>
</dbReference>
<dbReference type="InterPro" id="IPR029068">
    <property type="entry name" value="Glyas_Bleomycin-R_OHBP_Dase"/>
</dbReference>
<evidence type="ECO:0000259" key="1">
    <source>
        <dbReference type="PROSITE" id="PS51819"/>
    </source>
</evidence>
<feature type="domain" description="VOC" evidence="1">
    <location>
        <begin position="6"/>
        <end position="126"/>
    </location>
</feature>
<proteinExistence type="predicted"/>
<protein>
    <submittedName>
        <fullName evidence="2">VOC family virulence protein</fullName>
    </submittedName>
</protein>
<reference evidence="2 3" key="1">
    <citation type="submission" date="2016-12" db="EMBL/GenBank/DDBJ databases">
        <title>Bacillus phylogenomics.</title>
        <authorList>
            <person name="Dunlap C."/>
        </authorList>
    </citation>
    <scope>NUCLEOTIDE SEQUENCE [LARGE SCALE GENOMIC DNA]</scope>
    <source>
        <strain evidence="2 3">NRRL B-41327</strain>
    </source>
</reference>
<evidence type="ECO:0000313" key="3">
    <source>
        <dbReference type="Proteomes" id="UP000187046"/>
    </source>
</evidence>
<dbReference type="PANTHER" id="PTHR21366:SF14">
    <property type="entry name" value="GLYOXALASE DOMAIN-CONTAINING PROTEIN 5"/>
    <property type="match status" value="1"/>
</dbReference>
<sequence length="131" mass="14637">MMKIDRMDHLVLTVKDIDATCEFYIRVLGMDAVTFREGRKALTFGSQKINLHEAGKEFEPKAQHPVPGSLDLCFITNTGIDDVIRHLEGLSIKIEEGPAERTGAEGPIVSVYIRDPDGNLLEISNELRQND</sequence>
<dbReference type="Gene3D" id="3.10.180.10">
    <property type="entry name" value="2,3-Dihydroxybiphenyl 1,2-Dioxygenase, domain 1"/>
    <property type="match status" value="1"/>
</dbReference>
<keyword evidence="3" id="KW-1185">Reference proteome</keyword>
<evidence type="ECO:0000313" key="2">
    <source>
        <dbReference type="EMBL" id="OMI29730.1"/>
    </source>
</evidence>
<gene>
    <name evidence="2" type="ORF">BTA31_02325</name>
</gene>
<dbReference type="Proteomes" id="UP000187046">
    <property type="component" value="Unassembled WGS sequence"/>
</dbReference>
<accession>A0ABX3I9C1</accession>
<dbReference type="InterPro" id="IPR004360">
    <property type="entry name" value="Glyas_Fos-R_dOase_dom"/>
</dbReference>
<dbReference type="Pfam" id="PF00903">
    <property type="entry name" value="Glyoxalase"/>
    <property type="match status" value="1"/>
</dbReference>
<dbReference type="SUPFAM" id="SSF54593">
    <property type="entry name" value="Glyoxalase/Bleomycin resistance protein/Dihydroxybiphenyl dioxygenase"/>
    <property type="match status" value="1"/>
</dbReference>
<name>A0ABX3I9C1_9BACI</name>
<dbReference type="InterPro" id="IPR050383">
    <property type="entry name" value="GlyoxalaseI/FosfomycinResist"/>
</dbReference>
<organism evidence="2 3">
    <name type="scientific">Bacillus haynesii</name>
    <dbReference type="NCBI Taxonomy" id="1925021"/>
    <lineage>
        <taxon>Bacteria</taxon>
        <taxon>Bacillati</taxon>
        <taxon>Bacillota</taxon>
        <taxon>Bacilli</taxon>
        <taxon>Bacillales</taxon>
        <taxon>Bacillaceae</taxon>
        <taxon>Bacillus</taxon>
    </lineage>
</organism>
<comment type="caution">
    <text evidence="2">The sequence shown here is derived from an EMBL/GenBank/DDBJ whole genome shotgun (WGS) entry which is preliminary data.</text>
</comment>